<evidence type="ECO:0000313" key="3">
    <source>
        <dbReference type="EMBL" id="MBR0561452.1"/>
    </source>
</evidence>
<evidence type="ECO:0000313" key="4">
    <source>
        <dbReference type="EMBL" id="MBS7457683.1"/>
    </source>
</evidence>
<keyword evidence="5" id="KW-1185">Reference proteome</keyword>
<dbReference type="RefSeq" id="WP_211925420.1">
    <property type="nucleotide sequence ID" value="NZ_JAGQFT020000006.1"/>
</dbReference>
<evidence type="ECO:0000313" key="5">
    <source>
        <dbReference type="Proteomes" id="UP000675747"/>
    </source>
</evidence>
<proteinExistence type="predicted"/>
<reference evidence="3" key="2">
    <citation type="submission" date="2021-04" db="EMBL/GenBank/DDBJ databases">
        <authorList>
            <person name="Karlyshev A.V."/>
        </authorList>
    </citation>
    <scope>NUCLEOTIDE SEQUENCE</scope>
    <source>
        <strain evidence="3">LMG 29479</strain>
    </source>
</reference>
<feature type="chain" id="PRO_5042774138" evidence="2">
    <location>
        <begin position="28"/>
        <end position="161"/>
    </location>
</feature>
<accession>A0A8J7VRD5</accession>
<comment type="caution">
    <text evidence="3">The sequence shown here is derived from an EMBL/GenBank/DDBJ whole genome shotgun (WGS) entry which is preliminary data.</text>
</comment>
<organism evidence="3">
    <name type="scientific">Coralloluteibacterium stylophorae</name>
    <dbReference type="NCBI Taxonomy" id="1776034"/>
    <lineage>
        <taxon>Bacteria</taxon>
        <taxon>Pseudomonadati</taxon>
        <taxon>Pseudomonadota</taxon>
        <taxon>Gammaproteobacteria</taxon>
        <taxon>Lysobacterales</taxon>
        <taxon>Lysobacteraceae</taxon>
        <taxon>Coralloluteibacterium</taxon>
    </lineage>
</organism>
<dbReference type="EMBL" id="JAGQFT010000010">
    <property type="protein sequence ID" value="MBR0561452.1"/>
    <property type="molecule type" value="Genomic_DNA"/>
</dbReference>
<feature type="coiled-coil region" evidence="1">
    <location>
        <begin position="30"/>
        <end position="57"/>
    </location>
</feature>
<keyword evidence="2" id="KW-0732">Signal</keyword>
<gene>
    <name evidence="4" type="ORF">KB893_011140</name>
    <name evidence="3" type="ORF">KB893_02785</name>
</gene>
<dbReference type="Proteomes" id="UP000675747">
    <property type="component" value="Unassembled WGS sequence"/>
</dbReference>
<protein>
    <submittedName>
        <fullName evidence="3">Uncharacterized protein</fullName>
    </submittedName>
</protein>
<name>A0A8J7VRD5_9GAMM</name>
<feature type="signal peptide" evidence="2">
    <location>
        <begin position="1"/>
        <end position="27"/>
    </location>
</feature>
<keyword evidence="1" id="KW-0175">Coiled coil</keyword>
<sequence>MTLRALLPYLLTLLCAAVLFGSGYHLADSLNDSSARADAAEGQVAELEVALANAEATERVVTKYVDRVVEVQGQTHTVIKEIPVYVTREADARCVVPRGFVWLHDAAAGLSALPESAGDADAPAEGVGLSRVAEVVGGNYGTCRETAEQLRGLQEWVRSQQ</sequence>
<dbReference type="AlphaFoldDB" id="A0A8J7VRD5"/>
<reference evidence="4 5" key="1">
    <citation type="journal article" date="2021" name="Microbiol. Resour. Announc.">
        <title>Draft Genome Sequence of Coralloluteibacterium stylophorae LMG 29479T.</title>
        <authorList>
            <person name="Karlyshev A.V."/>
            <person name="Kudryashova E.B."/>
            <person name="Ariskina E.V."/>
            <person name="Conroy A.P."/>
            <person name="Abidueva E.Y."/>
        </authorList>
    </citation>
    <scope>NUCLEOTIDE SEQUENCE [LARGE SCALE GENOMIC DNA]</scope>
    <source>
        <strain evidence="4 5">LMG 29479</strain>
    </source>
</reference>
<evidence type="ECO:0000256" key="1">
    <source>
        <dbReference type="SAM" id="Coils"/>
    </source>
</evidence>
<evidence type="ECO:0000256" key="2">
    <source>
        <dbReference type="SAM" id="SignalP"/>
    </source>
</evidence>
<dbReference type="EMBL" id="JAGQFT020000006">
    <property type="protein sequence ID" value="MBS7457683.1"/>
    <property type="molecule type" value="Genomic_DNA"/>
</dbReference>